<dbReference type="AlphaFoldDB" id="A0AAV7UWU0"/>
<dbReference type="Proteomes" id="UP001066276">
    <property type="component" value="Chromosome 2_2"/>
</dbReference>
<feature type="compositionally biased region" description="Polar residues" evidence="1">
    <location>
        <begin position="174"/>
        <end position="189"/>
    </location>
</feature>
<evidence type="ECO:0000256" key="1">
    <source>
        <dbReference type="SAM" id="MobiDB-lite"/>
    </source>
</evidence>
<name>A0AAV7UWU0_PLEWA</name>
<keyword evidence="3" id="KW-1185">Reference proteome</keyword>
<organism evidence="2 3">
    <name type="scientific">Pleurodeles waltl</name>
    <name type="common">Iberian ribbed newt</name>
    <dbReference type="NCBI Taxonomy" id="8319"/>
    <lineage>
        <taxon>Eukaryota</taxon>
        <taxon>Metazoa</taxon>
        <taxon>Chordata</taxon>
        <taxon>Craniata</taxon>
        <taxon>Vertebrata</taxon>
        <taxon>Euteleostomi</taxon>
        <taxon>Amphibia</taxon>
        <taxon>Batrachia</taxon>
        <taxon>Caudata</taxon>
        <taxon>Salamandroidea</taxon>
        <taxon>Salamandridae</taxon>
        <taxon>Pleurodelinae</taxon>
        <taxon>Pleurodeles</taxon>
    </lineage>
</organism>
<accession>A0AAV7UWU0</accession>
<reference evidence="2" key="1">
    <citation type="journal article" date="2022" name="bioRxiv">
        <title>Sequencing and chromosome-scale assembly of the giantPleurodeles waltlgenome.</title>
        <authorList>
            <person name="Brown T."/>
            <person name="Elewa A."/>
            <person name="Iarovenko S."/>
            <person name="Subramanian E."/>
            <person name="Araus A.J."/>
            <person name="Petzold A."/>
            <person name="Susuki M."/>
            <person name="Suzuki K.-i.T."/>
            <person name="Hayashi T."/>
            <person name="Toyoda A."/>
            <person name="Oliveira C."/>
            <person name="Osipova E."/>
            <person name="Leigh N.D."/>
            <person name="Simon A."/>
            <person name="Yun M.H."/>
        </authorList>
    </citation>
    <scope>NUCLEOTIDE SEQUENCE</scope>
    <source>
        <strain evidence="2">20211129_DDA</strain>
        <tissue evidence="2">Liver</tissue>
    </source>
</reference>
<feature type="region of interest" description="Disordered" evidence="1">
    <location>
        <begin position="165"/>
        <end position="209"/>
    </location>
</feature>
<gene>
    <name evidence="2" type="ORF">NDU88_002863</name>
</gene>
<evidence type="ECO:0000313" key="3">
    <source>
        <dbReference type="Proteomes" id="UP001066276"/>
    </source>
</evidence>
<sequence length="209" mass="22672">MDVSALAWDGDTEGVWKSMLRSRLMGAGVHGLHSRQTRQVLLAPLLLRRTRRSGKPSREASFGAGARKASPGVQRCRASPRGIIRAFENIARMSVCLCCWQRGSIARAVSCQLIAGDNEARVPLRDGSCNRRIDPMFVPAVACEHQYSDLAQRVSMNKAAAAHSLPRAYKARQKSPTLGLSESETSSDTQAKKAPGEGGGVIHTWSPSY</sequence>
<evidence type="ECO:0000313" key="2">
    <source>
        <dbReference type="EMBL" id="KAJ1193567.1"/>
    </source>
</evidence>
<protein>
    <submittedName>
        <fullName evidence="2">Uncharacterized protein</fullName>
    </submittedName>
</protein>
<comment type="caution">
    <text evidence="2">The sequence shown here is derived from an EMBL/GenBank/DDBJ whole genome shotgun (WGS) entry which is preliminary data.</text>
</comment>
<dbReference type="EMBL" id="JANPWB010000004">
    <property type="protein sequence ID" value="KAJ1193567.1"/>
    <property type="molecule type" value="Genomic_DNA"/>
</dbReference>
<proteinExistence type="predicted"/>